<organism evidence="1 2">
    <name type="scientific">Clostridium puniceum</name>
    <dbReference type="NCBI Taxonomy" id="29367"/>
    <lineage>
        <taxon>Bacteria</taxon>
        <taxon>Bacillati</taxon>
        <taxon>Bacillota</taxon>
        <taxon>Clostridia</taxon>
        <taxon>Eubacteriales</taxon>
        <taxon>Clostridiaceae</taxon>
        <taxon>Clostridium</taxon>
    </lineage>
</organism>
<dbReference type="InterPro" id="IPR018763">
    <property type="entry name" value="DUF2334"/>
</dbReference>
<keyword evidence="2" id="KW-1185">Reference proteome</keyword>
<name>A0A1S8TBF7_9CLOT</name>
<sequence length="415" mass="48679">MVCEKQLFLIKVNLEINFDGKLLKFINPLYRDVNRYFLPILEFIDQLGGKLNIRRSKINILFKERSLICIDYRIDDYKFTIVDSVLYLSLFDICRILNIKSRWDYNKNSISLYWDMDKHERSTSSPGRVALIRFEDITAGNAYLDSGNLEKFRVIGDYMFSSGIPFHIAWIPRFVDPPNGIDNDISKDYSMPNANFLFTIEYLLNRNGVIGLHGYTHQYGNEVSADGTEFNEKRNNDEKSVRKRVEAAINTAKKLELPTKFFESPHYAATEFQQSIFEQYFDIIYECYVGIWGEKIVKSPRNHRTLYIPTPLDYVEEKDGMKKMLDRINNLGEDALASLFYHPYIDFEYITLQNDISGYPVSSYSENSQLHRIVKALYDKRCSFVEITKLGCNNEKMHLLNYFISFLNLVDNRKI</sequence>
<dbReference type="OrthoDB" id="2339428at2"/>
<dbReference type="STRING" id="29367.CLPUN_35150"/>
<evidence type="ECO:0000313" key="1">
    <source>
        <dbReference type="EMBL" id="OOM75078.1"/>
    </source>
</evidence>
<dbReference type="Proteomes" id="UP000190890">
    <property type="component" value="Unassembled WGS sequence"/>
</dbReference>
<dbReference type="AlphaFoldDB" id="A0A1S8TBF7"/>
<dbReference type="EMBL" id="LZZM01000190">
    <property type="protein sequence ID" value="OOM75078.1"/>
    <property type="molecule type" value="Genomic_DNA"/>
</dbReference>
<evidence type="ECO:0000313" key="2">
    <source>
        <dbReference type="Proteomes" id="UP000190890"/>
    </source>
</evidence>
<comment type="caution">
    <text evidence="1">The sequence shown here is derived from an EMBL/GenBank/DDBJ whole genome shotgun (WGS) entry which is preliminary data.</text>
</comment>
<reference evidence="1 2" key="1">
    <citation type="submission" date="2016-05" db="EMBL/GenBank/DDBJ databases">
        <title>Microbial solvent formation.</title>
        <authorList>
            <person name="Poehlein A."/>
            <person name="Montoya Solano J.D."/>
            <person name="Flitsch S."/>
            <person name="Krabben P."/>
            <person name="Duerre P."/>
            <person name="Daniel R."/>
        </authorList>
    </citation>
    <scope>NUCLEOTIDE SEQUENCE [LARGE SCALE GENOMIC DNA]</scope>
    <source>
        <strain evidence="1 2">DSM 2619</strain>
    </source>
</reference>
<protein>
    <recommendedName>
        <fullName evidence="3">DUF2334 domain-containing protein</fullName>
    </recommendedName>
</protein>
<gene>
    <name evidence="1" type="ORF">CLPUN_35150</name>
</gene>
<evidence type="ECO:0008006" key="3">
    <source>
        <dbReference type="Google" id="ProtNLM"/>
    </source>
</evidence>
<dbReference type="Pfam" id="PF10096">
    <property type="entry name" value="DUF2334"/>
    <property type="match status" value="1"/>
</dbReference>
<proteinExistence type="predicted"/>
<accession>A0A1S8TBF7</accession>